<dbReference type="VEuPathDB" id="VectorBase:CPIJ004378"/>
<reference evidence="6" key="2">
    <citation type="submission" date="2020-05" db="UniProtKB">
        <authorList>
            <consortium name="EnsemblMetazoa"/>
        </authorList>
    </citation>
    <scope>IDENTIFICATION</scope>
    <source>
        <strain evidence="6">JHB</strain>
    </source>
</reference>
<dbReference type="STRING" id="7176.B0WBQ3"/>
<dbReference type="Proteomes" id="UP000002320">
    <property type="component" value="Unassembled WGS sequence"/>
</dbReference>
<keyword evidence="2" id="KW-0560">Oxidoreductase</keyword>
<dbReference type="PANTHER" id="PTHR43899:SF9">
    <property type="entry name" value="MIP25013P-RELATED"/>
    <property type="match status" value="1"/>
</dbReference>
<feature type="region of interest" description="Disordered" evidence="4">
    <location>
        <begin position="262"/>
        <end position="285"/>
    </location>
</feature>
<dbReference type="CDD" id="cd05356">
    <property type="entry name" value="17beta-HSD1_like_SDR_c"/>
    <property type="match status" value="1"/>
</dbReference>
<protein>
    <submittedName>
        <fullName evidence="5 6">Steroid dehydrogenase</fullName>
    </submittedName>
</protein>
<dbReference type="Pfam" id="PF00106">
    <property type="entry name" value="adh_short"/>
    <property type="match status" value="1"/>
</dbReference>
<comment type="similarity">
    <text evidence="3">Belongs to the short-chain dehydrogenases/reductases (SDR) family.</text>
</comment>
<dbReference type="OrthoDB" id="5545019at2759"/>
<dbReference type="EMBL" id="DS231880">
    <property type="protein sequence ID" value="EDS42588.1"/>
    <property type="molecule type" value="Genomic_DNA"/>
</dbReference>
<dbReference type="InParanoid" id="B0WBQ3"/>
<dbReference type="InterPro" id="IPR002347">
    <property type="entry name" value="SDR_fam"/>
</dbReference>
<comment type="subcellular location">
    <subcellularLocation>
        <location evidence="1">Endoplasmic reticulum</location>
    </subcellularLocation>
</comment>
<accession>B0WBQ3</accession>
<dbReference type="PANTHER" id="PTHR43899">
    <property type="entry name" value="RH59310P"/>
    <property type="match status" value="1"/>
</dbReference>
<dbReference type="PRINTS" id="PR00081">
    <property type="entry name" value="GDHRDH"/>
</dbReference>
<dbReference type="AlphaFoldDB" id="B0WBQ3"/>
<reference evidence="5" key="1">
    <citation type="submission" date="2007-03" db="EMBL/GenBank/DDBJ databases">
        <title>Annotation of Culex pipiens quinquefasciatus.</title>
        <authorList>
            <consortium name="The Broad Institute Genome Sequencing Platform"/>
            <person name="Atkinson P.W."/>
            <person name="Hemingway J."/>
            <person name="Christensen B.M."/>
            <person name="Higgs S."/>
            <person name="Kodira C."/>
            <person name="Hannick L."/>
            <person name="Megy K."/>
            <person name="O'Leary S."/>
            <person name="Pearson M."/>
            <person name="Haas B.J."/>
            <person name="Mauceli E."/>
            <person name="Wortman J.R."/>
            <person name="Lee N.H."/>
            <person name="Guigo R."/>
            <person name="Stanke M."/>
            <person name="Alvarado L."/>
            <person name="Amedeo P."/>
            <person name="Antoine C.H."/>
            <person name="Arensburger P."/>
            <person name="Bidwell S.L."/>
            <person name="Crawford M."/>
            <person name="Camaro F."/>
            <person name="Devon K."/>
            <person name="Engels R."/>
            <person name="Hammond M."/>
            <person name="Howarth C."/>
            <person name="Koehrsen M."/>
            <person name="Lawson D."/>
            <person name="Montgomery P."/>
            <person name="Nene V."/>
            <person name="Nusbaum C."/>
            <person name="Puiu D."/>
            <person name="Romero-Severson J."/>
            <person name="Severson D.W."/>
            <person name="Shumway M."/>
            <person name="Sisk P."/>
            <person name="Stolte C."/>
            <person name="Zeng Q."/>
            <person name="Eisenstadt E."/>
            <person name="Fraser-Liggett C."/>
            <person name="Strausberg R."/>
            <person name="Galagan J."/>
            <person name="Birren B."/>
            <person name="Collins F.H."/>
        </authorList>
    </citation>
    <scope>NUCLEOTIDE SEQUENCE [LARGE SCALE GENOMIC DNA]</scope>
    <source>
        <strain evidence="5">JHB</strain>
    </source>
</reference>
<dbReference type="PROSITE" id="PS00061">
    <property type="entry name" value="ADH_SHORT"/>
    <property type="match status" value="1"/>
</dbReference>
<dbReference type="InterPro" id="IPR020904">
    <property type="entry name" value="Sc_DH/Rdtase_CS"/>
</dbReference>
<gene>
    <name evidence="6" type="primary">6036035</name>
    <name evidence="5" type="ORF">CpipJ_CPIJ004378</name>
</gene>
<evidence type="ECO:0000256" key="4">
    <source>
        <dbReference type="SAM" id="MobiDB-lite"/>
    </source>
</evidence>
<dbReference type="eggNOG" id="KOG1014">
    <property type="taxonomic scope" value="Eukaryota"/>
</dbReference>
<name>B0WBQ3_CULQU</name>
<organism>
    <name type="scientific">Culex quinquefasciatus</name>
    <name type="common">Southern house mosquito</name>
    <name type="synonym">Culex pungens</name>
    <dbReference type="NCBI Taxonomy" id="7176"/>
    <lineage>
        <taxon>Eukaryota</taxon>
        <taxon>Metazoa</taxon>
        <taxon>Ecdysozoa</taxon>
        <taxon>Arthropoda</taxon>
        <taxon>Hexapoda</taxon>
        <taxon>Insecta</taxon>
        <taxon>Pterygota</taxon>
        <taxon>Neoptera</taxon>
        <taxon>Endopterygota</taxon>
        <taxon>Diptera</taxon>
        <taxon>Nematocera</taxon>
        <taxon>Culicoidea</taxon>
        <taxon>Culicidae</taxon>
        <taxon>Culicinae</taxon>
        <taxon>Culicini</taxon>
        <taxon>Culex</taxon>
        <taxon>Culex</taxon>
    </lineage>
</organism>
<evidence type="ECO:0000256" key="3">
    <source>
        <dbReference type="RuleBase" id="RU000363"/>
    </source>
</evidence>
<sequence length="358" mass="39309">MEALGLILQLIGAYALAIWTYETFRSVFGICRGLLRQWLRGKDDLVKRYGQWAVITGGSDGIGRQYALFLAERGFKIVIVAIQDDKLVGIKRELESKFQTTEVRTIPVDFSQGFKVKDLIEKQISNLDIGILVNNVGIGTRFGAYFDSFPLELHRNLINVNIAAAVLMSYIALPGMKRRGRGLLINLSSVSGLAPVPTVTAYGASKAFIYSFSEALRLELAPFGVEVQTVTPNVVATRMTESFSFGSFASFPLPGVDVPANLDQSSRFGPRGGTRRRHSGGGVGEYYDDDDDDEYLGYLIFHGSNRISHISILGATKPISIYTYVLLPQTRAPYSVEPGLVGELPDPREPIKRGGLFG</sequence>
<evidence type="ECO:0000256" key="1">
    <source>
        <dbReference type="ARBA" id="ARBA00004240"/>
    </source>
</evidence>
<dbReference type="InterPro" id="IPR036291">
    <property type="entry name" value="NAD(P)-bd_dom_sf"/>
</dbReference>
<evidence type="ECO:0000256" key="2">
    <source>
        <dbReference type="ARBA" id="ARBA00023002"/>
    </source>
</evidence>
<keyword evidence="7" id="KW-1185">Reference proteome</keyword>
<dbReference type="Gene3D" id="3.40.50.720">
    <property type="entry name" value="NAD(P)-binding Rossmann-like Domain"/>
    <property type="match status" value="1"/>
</dbReference>
<dbReference type="EnsemblMetazoa" id="CPIJ004378-RA">
    <property type="protein sequence ID" value="CPIJ004378-PA"/>
    <property type="gene ID" value="CPIJ004378"/>
</dbReference>
<evidence type="ECO:0000313" key="6">
    <source>
        <dbReference type="EnsemblMetazoa" id="CPIJ004378-PA"/>
    </source>
</evidence>
<dbReference type="PRINTS" id="PR00080">
    <property type="entry name" value="SDRFAMILY"/>
</dbReference>
<evidence type="ECO:0000313" key="7">
    <source>
        <dbReference type="Proteomes" id="UP000002320"/>
    </source>
</evidence>
<proteinExistence type="inferred from homology"/>
<dbReference type="InterPro" id="IPR051019">
    <property type="entry name" value="VLCFA-Steroid_DH"/>
</dbReference>
<dbReference type="KEGG" id="cqu:CpipJ_CPIJ004378"/>
<dbReference type="GO" id="GO:0005783">
    <property type="term" value="C:endoplasmic reticulum"/>
    <property type="evidence" value="ECO:0007669"/>
    <property type="project" value="UniProtKB-SubCell"/>
</dbReference>
<dbReference type="SUPFAM" id="SSF51735">
    <property type="entry name" value="NAD(P)-binding Rossmann-fold domains"/>
    <property type="match status" value="1"/>
</dbReference>
<dbReference type="HOGENOM" id="CLU_774472_0_0_1"/>
<dbReference type="GO" id="GO:0016491">
    <property type="term" value="F:oxidoreductase activity"/>
    <property type="evidence" value="ECO:0007669"/>
    <property type="project" value="UniProtKB-KW"/>
</dbReference>
<evidence type="ECO:0000313" key="5">
    <source>
        <dbReference type="EMBL" id="EDS42588.1"/>
    </source>
</evidence>
<dbReference type="VEuPathDB" id="VectorBase:CQUJHB002183"/>